<gene>
    <name evidence="1" type="ORF">pipiens_014700</name>
</gene>
<sequence length="127" mass="14166">MHAYQCHGAEATAWEGVNDRVWSATEPVVVVACRVKVAAWALEAVVSEVLFCPAQETIEPEFHDVRSHSLPELAAPSEVNVEKCDGSIKSRTCTRGETRTDYIKPPIEECIKTKRKQLEETEIINSL</sequence>
<name>A0ABD1CVK8_CULPP</name>
<evidence type="ECO:0000313" key="2">
    <source>
        <dbReference type="Proteomes" id="UP001562425"/>
    </source>
</evidence>
<dbReference type="Proteomes" id="UP001562425">
    <property type="component" value="Unassembled WGS sequence"/>
</dbReference>
<comment type="caution">
    <text evidence="1">The sequence shown here is derived from an EMBL/GenBank/DDBJ whole genome shotgun (WGS) entry which is preliminary data.</text>
</comment>
<protein>
    <submittedName>
        <fullName evidence="1">Uncharacterized protein</fullName>
    </submittedName>
</protein>
<accession>A0ABD1CVK8</accession>
<keyword evidence="2" id="KW-1185">Reference proteome</keyword>
<proteinExistence type="predicted"/>
<evidence type="ECO:0000313" key="1">
    <source>
        <dbReference type="EMBL" id="KAL1379719.1"/>
    </source>
</evidence>
<dbReference type="AlphaFoldDB" id="A0ABD1CVK8"/>
<organism evidence="1 2">
    <name type="scientific">Culex pipiens pipiens</name>
    <name type="common">Northern house mosquito</name>
    <dbReference type="NCBI Taxonomy" id="38569"/>
    <lineage>
        <taxon>Eukaryota</taxon>
        <taxon>Metazoa</taxon>
        <taxon>Ecdysozoa</taxon>
        <taxon>Arthropoda</taxon>
        <taxon>Hexapoda</taxon>
        <taxon>Insecta</taxon>
        <taxon>Pterygota</taxon>
        <taxon>Neoptera</taxon>
        <taxon>Endopterygota</taxon>
        <taxon>Diptera</taxon>
        <taxon>Nematocera</taxon>
        <taxon>Culicoidea</taxon>
        <taxon>Culicidae</taxon>
        <taxon>Culicinae</taxon>
        <taxon>Culicini</taxon>
        <taxon>Culex</taxon>
        <taxon>Culex</taxon>
    </lineage>
</organism>
<reference evidence="1 2" key="1">
    <citation type="submission" date="2024-05" db="EMBL/GenBank/DDBJ databases">
        <title>Culex pipiens pipiens assembly and annotation.</title>
        <authorList>
            <person name="Alout H."/>
            <person name="Durand T."/>
        </authorList>
    </citation>
    <scope>NUCLEOTIDE SEQUENCE [LARGE SCALE GENOMIC DNA]</scope>
    <source>
        <strain evidence="1">HA-2024</strain>
        <tissue evidence="1">Whole body</tissue>
    </source>
</reference>
<dbReference type="EMBL" id="JBEHCU010009533">
    <property type="protein sequence ID" value="KAL1379719.1"/>
    <property type="molecule type" value="Genomic_DNA"/>
</dbReference>